<comment type="caution">
    <text evidence="1">The sequence shown here is derived from an EMBL/GenBank/DDBJ whole genome shotgun (WGS) entry which is preliminary data.</text>
</comment>
<sequence length="285" mass="29472">MRPGHLGRAGIALLLGLAFLLGGLAGQPALAQMPQLTYGSATVDGQIGEWNLSTDRYAAMYPNGDASQGTTGDLYLRYNCANQTMYALVLLAEGVTGLAQPNDAWVALETVGNVVVDGNTAGNFAWVGVGFDGNSGHVQGYEAAFPVTPNQQVIQHLIAQIQTLSGVPSSTERNGDSGVVRIKPRCPVGNLQVTKTVDWNGFPPDATQSFEICITGPAYPNGNCQSIGPDGGILSWNNIAVGTYTITETDAGTAWTTVISGSPATVTAGATANASVANTHDAFSP</sequence>
<dbReference type="EMBL" id="VIGC01000006">
    <property type="protein sequence ID" value="TQE96703.1"/>
    <property type="molecule type" value="Genomic_DNA"/>
</dbReference>
<feature type="non-terminal residue" evidence="1">
    <location>
        <position position="285"/>
    </location>
</feature>
<protein>
    <recommendedName>
        <fullName evidence="3">Prealbumin-like fold domain-containing protein</fullName>
    </recommendedName>
</protein>
<organism evidence="1 2">
    <name type="scientific">Litorilinea aerophila</name>
    <dbReference type="NCBI Taxonomy" id="1204385"/>
    <lineage>
        <taxon>Bacteria</taxon>
        <taxon>Bacillati</taxon>
        <taxon>Chloroflexota</taxon>
        <taxon>Caldilineae</taxon>
        <taxon>Caldilineales</taxon>
        <taxon>Caldilineaceae</taxon>
        <taxon>Litorilinea</taxon>
    </lineage>
</organism>
<keyword evidence="2" id="KW-1185">Reference proteome</keyword>
<proteinExistence type="predicted"/>
<evidence type="ECO:0000313" key="1">
    <source>
        <dbReference type="EMBL" id="TQE96703.1"/>
    </source>
</evidence>
<evidence type="ECO:0008006" key="3">
    <source>
        <dbReference type="Google" id="ProtNLM"/>
    </source>
</evidence>
<reference evidence="1 2" key="1">
    <citation type="submission" date="2019-06" db="EMBL/GenBank/DDBJ databases">
        <title>Genome sequence of Litorilinea aerophila BAA-2444.</title>
        <authorList>
            <person name="Maclea K.S."/>
            <person name="Maurais E.G."/>
            <person name="Iannazzi L.C."/>
        </authorList>
    </citation>
    <scope>NUCLEOTIDE SEQUENCE [LARGE SCALE GENOMIC DNA]</scope>
    <source>
        <strain evidence="1 2">ATCC BAA-2444</strain>
    </source>
</reference>
<gene>
    <name evidence="1" type="ORF">FKZ61_05430</name>
</gene>
<accession>A0A540VKQ8</accession>
<evidence type="ECO:0000313" key="2">
    <source>
        <dbReference type="Proteomes" id="UP000317371"/>
    </source>
</evidence>
<dbReference type="InParanoid" id="A0A540VKQ8"/>
<dbReference type="AlphaFoldDB" id="A0A540VKQ8"/>
<dbReference type="Proteomes" id="UP000317371">
    <property type="component" value="Unassembled WGS sequence"/>
</dbReference>
<name>A0A540VKQ8_9CHLR</name>